<dbReference type="Proteomes" id="UP001152759">
    <property type="component" value="Chromosome 5"/>
</dbReference>
<feature type="region of interest" description="Disordered" evidence="10">
    <location>
        <begin position="419"/>
        <end position="439"/>
    </location>
</feature>
<dbReference type="Pfam" id="PF07534">
    <property type="entry name" value="TLD"/>
    <property type="match status" value="1"/>
</dbReference>
<evidence type="ECO:0000256" key="3">
    <source>
        <dbReference type="ARBA" id="ARBA00004496"/>
    </source>
</evidence>
<evidence type="ECO:0000256" key="6">
    <source>
        <dbReference type="ARBA" id="ARBA00023228"/>
    </source>
</evidence>
<protein>
    <recommendedName>
        <fullName evidence="7">MTOR-associated protein MEAK7</fullName>
    </recommendedName>
    <alternativeName>
        <fullName evidence="9">TBC/LysM-associated domain-containing protein 1</fullName>
    </alternativeName>
    <alternativeName>
        <fullName evidence="8">TLD domain-containing protein 1</fullName>
    </alternativeName>
</protein>
<dbReference type="GO" id="GO:0005764">
    <property type="term" value="C:lysosome"/>
    <property type="evidence" value="ECO:0007669"/>
    <property type="project" value="UniProtKB-SubCell"/>
</dbReference>
<dbReference type="PANTHER" id="PTHR23354:SF131">
    <property type="entry name" value="MTOR-ASSOCIATED PROTEIN MEAK7"/>
    <property type="match status" value="1"/>
</dbReference>
<gene>
    <name evidence="12" type="ORF">BEMITA_LOCUS9334</name>
</gene>
<dbReference type="PROSITE" id="PS51886">
    <property type="entry name" value="TLDC"/>
    <property type="match status" value="1"/>
</dbReference>
<dbReference type="KEGG" id="btab:109040800"/>
<dbReference type="AlphaFoldDB" id="A0A9P0ADU9"/>
<evidence type="ECO:0000256" key="2">
    <source>
        <dbReference type="ARBA" id="ARBA00004371"/>
    </source>
</evidence>
<dbReference type="InterPro" id="IPR006571">
    <property type="entry name" value="TLDc_dom"/>
</dbReference>
<keyword evidence="5" id="KW-0472">Membrane</keyword>
<feature type="domain" description="TLDc" evidence="11">
    <location>
        <begin position="223"/>
        <end position="390"/>
    </location>
</feature>
<dbReference type="GO" id="GO:0006979">
    <property type="term" value="P:response to oxidative stress"/>
    <property type="evidence" value="ECO:0007669"/>
    <property type="project" value="TreeGrafter"/>
</dbReference>
<dbReference type="GO" id="GO:0005634">
    <property type="term" value="C:nucleus"/>
    <property type="evidence" value="ECO:0007669"/>
    <property type="project" value="TreeGrafter"/>
</dbReference>
<accession>A0A9P0ADU9</accession>
<name>A0A9P0ADU9_BEMTA</name>
<evidence type="ECO:0000256" key="4">
    <source>
        <dbReference type="ARBA" id="ARBA00022490"/>
    </source>
</evidence>
<dbReference type="SMART" id="SM00584">
    <property type="entry name" value="TLDc"/>
    <property type="match status" value="1"/>
</dbReference>
<keyword evidence="13" id="KW-1185">Reference proteome</keyword>
<evidence type="ECO:0000256" key="10">
    <source>
        <dbReference type="SAM" id="MobiDB-lite"/>
    </source>
</evidence>
<dbReference type="EMBL" id="OU963866">
    <property type="protein sequence ID" value="CAH0390631.1"/>
    <property type="molecule type" value="Genomic_DNA"/>
</dbReference>
<evidence type="ECO:0000256" key="5">
    <source>
        <dbReference type="ARBA" id="ARBA00023136"/>
    </source>
</evidence>
<reference evidence="12" key="1">
    <citation type="submission" date="2021-12" db="EMBL/GenBank/DDBJ databases">
        <authorList>
            <person name="King R."/>
        </authorList>
    </citation>
    <scope>NUCLEOTIDE SEQUENCE</scope>
</reference>
<evidence type="ECO:0000259" key="11">
    <source>
        <dbReference type="PROSITE" id="PS51886"/>
    </source>
</evidence>
<keyword evidence="4" id="KW-0963">Cytoplasm</keyword>
<evidence type="ECO:0000313" key="13">
    <source>
        <dbReference type="Proteomes" id="UP001152759"/>
    </source>
</evidence>
<evidence type="ECO:0000256" key="8">
    <source>
        <dbReference type="ARBA" id="ARBA00041780"/>
    </source>
</evidence>
<dbReference type="PANTHER" id="PTHR23354">
    <property type="entry name" value="NUCLEOLAR PROTEIN 7/ESTROGEN RECEPTOR COACTIVATOR-RELATED"/>
    <property type="match status" value="1"/>
</dbReference>
<organism evidence="12 13">
    <name type="scientific">Bemisia tabaci</name>
    <name type="common">Sweetpotato whitefly</name>
    <name type="synonym">Aleurodes tabaci</name>
    <dbReference type="NCBI Taxonomy" id="7038"/>
    <lineage>
        <taxon>Eukaryota</taxon>
        <taxon>Metazoa</taxon>
        <taxon>Ecdysozoa</taxon>
        <taxon>Arthropoda</taxon>
        <taxon>Hexapoda</taxon>
        <taxon>Insecta</taxon>
        <taxon>Pterygota</taxon>
        <taxon>Neoptera</taxon>
        <taxon>Paraneoptera</taxon>
        <taxon>Hemiptera</taxon>
        <taxon>Sternorrhyncha</taxon>
        <taxon>Aleyrodoidea</taxon>
        <taxon>Aleyrodidae</taxon>
        <taxon>Aleyrodinae</taxon>
        <taxon>Bemisia</taxon>
    </lineage>
</organism>
<sequence>MGNQSAKTSSKSFSNVSPNELAIIESTIHKSNDIKQNDVQKVWSEYITPTLLQNYSRFIFSRSPQNSPNLNLKSFTILLSELGRGSSDQQAAALYLILRSSEEVTAGDMEQYVIQLLQSCFKILEKKQNKSYLKWKKIAADSFDSDVSGVSSYLCQDLKRENNVISEDFIANWSAQCQMIHLLHSFVILHLYGLYQSQESSGQQMPFFLPNLKLLPGSENATSQLSLPGILFLNQLLPVEFQRDWRLLFSSNLHGESFSMMQKYVLEQGPSIIIVRDSDGHVFGGFANDSWRLGPKFYGDSSCFLFTLSPRFSVSRSTGYNSHYMYINTNQSTLPNGLGMGGQFDYWGLWIDSEFGVGACSNTCTTFDNYTCLSKDKNFHIASLEVWGVGIPPPTAAERGEREVGKSILDKDPTASSILEIAGKTRHSDGLRDRPDDEM</sequence>
<evidence type="ECO:0000256" key="9">
    <source>
        <dbReference type="ARBA" id="ARBA00042134"/>
    </source>
</evidence>
<proteinExistence type="predicted"/>
<feature type="compositionally biased region" description="Basic and acidic residues" evidence="10">
    <location>
        <begin position="426"/>
        <end position="439"/>
    </location>
</feature>
<evidence type="ECO:0000256" key="1">
    <source>
        <dbReference type="ARBA" id="ARBA00004370"/>
    </source>
</evidence>
<dbReference type="GO" id="GO:0016020">
    <property type="term" value="C:membrane"/>
    <property type="evidence" value="ECO:0007669"/>
    <property type="project" value="UniProtKB-SubCell"/>
</dbReference>
<keyword evidence="6" id="KW-0458">Lysosome</keyword>
<comment type="subcellular location">
    <subcellularLocation>
        <location evidence="3">Cytoplasm</location>
    </subcellularLocation>
    <subcellularLocation>
        <location evidence="2">Lysosome</location>
    </subcellularLocation>
    <subcellularLocation>
        <location evidence="1">Membrane</location>
    </subcellularLocation>
</comment>
<evidence type="ECO:0000313" key="12">
    <source>
        <dbReference type="EMBL" id="CAH0390631.1"/>
    </source>
</evidence>
<evidence type="ECO:0000256" key="7">
    <source>
        <dbReference type="ARBA" id="ARBA00039594"/>
    </source>
</evidence>